<dbReference type="InterPro" id="IPR011250">
    <property type="entry name" value="OMP/PagP_B-barrel"/>
</dbReference>
<dbReference type="EMBL" id="LJSX01000026">
    <property type="protein sequence ID" value="KPQ09507.1"/>
    <property type="molecule type" value="Genomic_DNA"/>
</dbReference>
<accession>A0A0P7Y5J1</accession>
<reference evidence="6 8" key="2">
    <citation type="submission" date="2016-08" db="EMBL/GenBank/DDBJ databases">
        <authorList>
            <person name="Varghese N."/>
            <person name="Submissions Spin"/>
        </authorList>
    </citation>
    <scope>NUCLEOTIDE SEQUENCE [LARGE SCALE GENOMIC DNA]</scope>
    <source>
        <strain evidence="6 8">HL-109</strain>
    </source>
</reference>
<keyword evidence="8" id="KW-1185">Reference proteome</keyword>
<comment type="caution">
    <text evidence="5">The sequence shown here is derived from an EMBL/GenBank/DDBJ whole genome shotgun (WGS) entry which is preliminary data.</text>
</comment>
<evidence type="ECO:0000256" key="2">
    <source>
        <dbReference type="SAM" id="MobiDB-lite"/>
    </source>
</evidence>
<name>A0A0P7Y5J1_9HYPH</name>
<evidence type="ECO:0000256" key="3">
    <source>
        <dbReference type="SAM" id="SignalP"/>
    </source>
</evidence>
<reference evidence="5 7" key="1">
    <citation type="submission" date="2015-09" db="EMBL/GenBank/DDBJ databases">
        <title>Identification and resolution of microdiversity through metagenomic sequencing of parallel consortia.</title>
        <authorList>
            <person name="Nelson W.C."/>
            <person name="Romine M.F."/>
            <person name="Lindemann S.R."/>
        </authorList>
    </citation>
    <scope>NUCLEOTIDE SEQUENCE [LARGE SCALE GENOMIC DNA]</scope>
    <source>
        <strain evidence="5">HL-109</strain>
    </source>
</reference>
<organism evidence="5 7">
    <name type="scientific">Saliniramus fredricksonii</name>
    <dbReference type="NCBI Taxonomy" id="1653334"/>
    <lineage>
        <taxon>Bacteria</taxon>
        <taxon>Pseudomonadati</taxon>
        <taxon>Pseudomonadota</taxon>
        <taxon>Alphaproteobacteria</taxon>
        <taxon>Hyphomicrobiales</taxon>
        <taxon>Salinarimonadaceae</taxon>
        <taxon>Saliniramus</taxon>
    </lineage>
</organism>
<sequence length="244" mass="26273">MSRVMPIAAAIMVGFAANTAQAADLPPLPDLDQPLISDRPLGAGWYLRGDVGIGSTGLGSAVSNDAPGTREHTNRRMGTGMSLGAGAGYQFNSWLRADLTIDHRFDARYRGQTRRGTADWHHQGQISATTMLANAYLDLGTWHAFTPYIGAGLGFSAKRLNQYQITSGGTTVASLKNRNRNDFAWALMAGVAVDTGANTSLDLGYRYLNLRHANTGITSGFGGVSLRSLESHEFRVGLRWHFGD</sequence>
<evidence type="ECO:0000313" key="7">
    <source>
        <dbReference type="Proteomes" id="UP000050497"/>
    </source>
</evidence>
<dbReference type="Gene3D" id="2.40.160.20">
    <property type="match status" value="1"/>
</dbReference>
<feature type="signal peptide" evidence="3">
    <location>
        <begin position="1"/>
        <end position="22"/>
    </location>
</feature>
<evidence type="ECO:0000256" key="1">
    <source>
        <dbReference type="ARBA" id="ARBA00022729"/>
    </source>
</evidence>
<dbReference type="Pfam" id="PF13505">
    <property type="entry name" value="OMP_b-brl"/>
    <property type="match status" value="1"/>
</dbReference>
<dbReference type="STRING" id="1653334.GA0071312_0165"/>
<dbReference type="AlphaFoldDB" id="A0A0P7Y5J1"/>
<protein>
    <submittedName>
        <fullName evidence="5">OOP family porin</fullName>
    </submittedName>
    <submittedName>
        <fullName evidence="6">Opacity protein</fullName>
    </submittedName>
</protein>
<feature type="region of interest" description="Disordered" evidence="2">
    <location>
        <begin position="58"/>
        <end position="77"/>
    </location>
</feature>
<keyword evidence="1 3" id="KW-0732">Signal</keyword>
<dbReference type="EMBL" id="FMBM01000001">
    <property type="protein sequence ID" value="SCC78238.1"/>
    <property type="molecule type" value="Genomic_DNA"/>
</dbReference>
<dbReference type="SUPFAM" id="SSF56925">
    <property type="entry name" value="OMPA-like"/>
    <property type="match status" value="1"/>
</dbReference>
<dbReference type="Proteomes" id="UP000050497">
    <property type="component" value="Unassembled WGS sequence"/>
</dbReference>
<dbReference type="OrthoDB" id="5643626at2"/>
<dbReference type="RefSeq" id="WP_083204185.1">
    <property type="nucleotide sequence ID" value="NZ_FMBM01000001.1"/>
</dbReference>
<dbReference type="InterPro" id="IPR027385">
    <property type="entry name" value="Beta-barrel_OMP"/>
</dbReference>
<proteinExistence type="predicted"/>
<evidence type="ECO:0000313" key="6">
    <source>
        <dbReference type="EMBL" id="SCC78238.1"/>
    </source>
</evidence>
<dbReference type="Proteomes" id="UP000182800">
    <property type="component" value="Unassembled WGS sequence"/>
</dbReference>
<feature type="chain" id="PRO_5006145981" evidence="3">
    <location>
        <begin position="23"/>
        <end position="244"/>
    </location>
</feature>
<evidence type="ECO:0000259" key="4">
    <source>
        <dbReference type="Pfam" id="PF13505"/>
    </source>
</evidence>
<feature type="domain" description="Outer membrane protein beta-barrel" evidence="4">
    <location>
        <begin position="43"/>
        <end position="242"/>
    </location>
</feature>
<evidence type="ECO:0000313" key="8">
    <source>
        <dbReference type="Proteomes" id="UP000182800"/>
    </source>
</evidence>
<evidence type="ECO:0000313" key="5">
    <source>
        <dbReference type="EMBL" id="KPQ09507.1"/>
    </source>
</evidence>
<gene>
    <name evidence="6" type="ORF">GA0071312_0165</name>
    <name evidence="5" type="ORF">HLUCCO17_14395</name>
</gene>